<dbReference type="GO" id="GO:0000796">
    <property type="term" value="C:condensin complex"/>
    <property type="evidence" value="ECO:0007669"/>
    <property type="project" value="TreeGrafter"/>
</dbReference>
<dbReference type="GO" id="GO:0000785">
    <property type="term" value="C:chromatin"/>
    <property type="evidence" value="ECO:0007669"/>
    <property type="project" value="TreeGrafter"/>
</dbReference>
<protein>
    <recommendedName>
        <fullName evidence="5">MAR-binding filament-like protein 1-1</fullName>
    </recommendedName>
</protein>
<proteinExistence type="predicted"/>
<dbReference type="Gene3D" id="1.10.287.1490">
    <property type="match status" value="1"/>
</dbReference>
<gene>
    <name evidence="3" type="ORF">QN277_024245</name>
</gene>
<keyword evidence="1" id="KW-0175">Coiled coil</keyword>
<dbReference type="Proteomes" id="UP001293593">
    <property type="component" value="Unassembled WGS sequence"/>
</dbReference>
<dbReference type="AlphaFoldDB" id="A0AAE1JET8"/>
<dbReference type="PANTHER" id="PTHR43941:SF5">
    <property type="entry name" value="ELKS_RAB6-INTERACTING_CAST FAMILY PROTEIN"/>
    <property type="match status" value="1"/>
</dbReference>
<evidence type="ECO:0000313" key="4">
    <source>
        <dbReference type="Proteomes" id="UP001293593"/>
    </source>
</evidence>
<name>A0AAE1JET8_9FABA</name>
<reference evidence="3" key="1">
    <citation type="submission" date="2023-10" db="EMBL/GenBank/DDBJ databases">
        <title>Chromosome-level genome of the transformable northern wattle, Acacia crassicarpa.</title>
        <authorList>
            <person name="Massaro I."/>
            <person name="Sinha N.R."/>
            <person name="Poethig S."/>
            <person name="Leichty A.R."/>
        </authorList>
    </citation>
    <scope>NUCLEOTIDE SEQUENCE</scope>
    <source>
        <strain evidence="3">Acra3RX</strain>
        <tissue evidence="3">Leaf</tissue>
    </source>
</reference>
<organism evidence="3 4">
    <name type="scientific">Acacia crassicarpa</name>
    <name type="common">northern wattle</name>
    <dbReference type="NCBI Taxonomy" id="499986"/>
    <lineage>
        <taxon>Eukaryota</taxon>
        <taxon>Viridiplantae</taxon>
        <taxon>Streptophyta</taxon>
        <taxon>Embryophyta</taxon>
        <taxon>Tracheophyta</taxon>
        <taxon>Spermatophyta</taxon>
        <taxon>Magnoliopsida</taxon>
        <taxon>eudicotyledons</taxon>
        <taxon>Gunneridae</taxon>
        <taxon>Pentapetalae</taxon>
        <taxon>rosids</taxon>
        <taxon>fabids</taxon>
        <taxon>Fabales</taxon>
        <taxon>Fabaceae</taxon>
        <taxon>Caesalpinioideae</taxon>
        <taxon>mimosoid clade</taxon>
        <taxon>Acacieae</taxon>
        <taxon>Acacia</taxon>
    </lineage>
</organism>
<sequence>MGFVAGNSCFLHSSLYQFPFSSSSSSSFPSNSWARNAHIKKKFRTPVACLRQESSNESGFCNKRTVIFMGIAVLPLLGFRARAIEGLATKESNAETPEENQKIEIAQQSDRPPNPFVSFLNAFGIISSGVLGALYARAQQESTTARSTVEMMNRKLKDKEELIVSLKKDYDSKLQNEQQERSKQLAKAKEEQQALMNEIKKANDTAARLGKELKSEKSLGEELKLQIENLRSELSKAGADKECLEKGLKEKVDSIENLQGRINLLSSELKDREDVAQNLSSSLAEKETELRNLNSAYNQTKDGVSNLHLQIQDLKDELRKRQEELEAKESLVNELNAKISSLTFEREDSRTKYSLLGEEYNSLKLNAEKKAALDAKLLKETKGELHQLNEKLQLALNEAKKSQAMIADLTTERDSLNESLKNESQMVDNLKHELQITQENLGKSRNEAAELEIRLSESNILNSDLKAEVSKLSVQLIEVKKSLQKSLDDAELGAETLTVELKTVKEHLKKIQLELQSKSNELITALESRDSLQRELVDVYKKAETAVEDLKEERKLVTSLNAKLQSLEQQVIKNKEAQRSLEKDLEDATKSLDELNRNTLVLSDEYEKARSLISTLENENKVLQKSLAEQKIAQKEARENTEDAHVIIMRLGKEKETLESRSKKLEEELASAKGEILRLRNEINSSKVIVNNEPVQNSESQSKDNKVTVNSPKNARRRRVNPQ</sequence>
<comment type="caution">
    <text evidence="3">The sequence shown here is derived from an EMBL/GenBank/DDBJ whole genome shotgun (WGS) entry which is preliminary data.</text>
</comment>
<feature type="coiled-coil region" evidence="1">
    <location>
        <begin position="494"/>
        <end position="682"/>
    </location>
</feature>
<dbReference type="GO" id="GO:0003682">
    <property type="term" value="F:chromatin binding"/>
    <property type="evidence" value="ECO:0007669"/>
    <property type="project" value="TreeGrafter"/>
</dbReference>
<feature type="coiled-coil region" evidence="1">
    <location>
        <begin position="378"/>
        <end position="468"/>
    </location>
</feature>
<accession>A0AAE1JET8</accession>
<dbReference type="EMBL" id="JAWXYG010000007">
    <property type="protein sequence ID" value="KAK4267467.1"/>
    <property type="molecule type" value="Genomic_DNA"/>
</dbReference>
<feature type="compositionally biased region" description="Basic residues" evidence="2">
    <location>
        <begin position="714"/>
        <end position="723"/>
    </location>
</feature>
<feature type="compositionally biased region" description="Polar residues" evidence="2">
    <location>
        <begin position="690"/>
        <end position="700"/>
    </location>
</feature>
<dbReference type="GO" id="GO:0007076">
    <property type="term" value="P:mitotic chromosome condensation"/>
    <property type="evidence" value="ECO:0007669"/>
    <property type="project" value="TreeGrafter"/>
</dbReference>
<feature type="region of interest" description="Disordered" evidence="2">
    <location>
        <begin position="690"/>
        <end position="723"/>
    </location>
</feature>
<dbReference type="PANTHER" id="PTHR43941">
    <property type="entry name" value="STRUCTURAL MAINTENANCE OF CHROMOSOMES PROTEIN 2"/>
    <property type="match status" value="1"/>
</dbReference>
<keyword evidence="4" id="KW-1185">Reference proteome</keyword>
<evidence type="ECO:0000256" key="2">
    <source>
        <dbReference type="SAM" id="MobiDB-lite"/>
    </source>
</evidence>
<evidence type="ECO:0000256" key="1">
    <source>
        <dbReference type="SAM" id="Coils"/>
    </source>
</evidence>
<evidence type="ECO:0000313" key="3">
    <source>
        <dbReference type="EMBL" id="KAK4267467.1"/>
    </source>
</evidence>
<evidence type="ECO:0008006" key="5">
    <source>
        <dbReference type="Google" id="ProtNLM"/>
    </source>
</evidence>
<dbReference type="GO" id="GO:0000793">
    <property type="term" value="C:condensed chromosome"/>
    <property type="evidence" value="ECO:0007669"/>
    <property type="project" value="TreeGrafter"/>
</dbReference>
<feature type="coiled-coil region" evidence="1">
    <location>
        <begin position="149"/>
        <end position="345"/>
    </location>
</feature>